<evidence type="ECO:0000313" key="3">
    <source>
        <dbReference type="Proteomes" id="UP000594263"/>
    </source>
</evidence>
<protein>
    <submittedName>
        <fullName evidence="2">Uncharacterized protein</fullName>
    </submittedName>
</protein>
<keyword evidence="3" id="KW-1185">Reference proteome</keyword>
<reference evidence="2" key="1">
    <citation type="submission" date="2021-01" db="UniProtKB">
        <authorList>
            <consortium name="EnsemblPlants"/>
        </authorList>
    </citation>
    <scope>IDENTIFICATION</scope>
</reference>
<sequence>MLLGVVQLVSMAYPFPGSSLFRFRCLDSVKAHRDLLPFIVLQRFFFHSLILHMYVSFKHRSIFLLALYMSLCGLGTITSCIHRQFVPVMYTWLLQNTKVVFSYA</sequence>
<keyword evidence="1" id="KW-0472">Membrane</keyword>
<evidence type="ECO:0000313" key="2">
    <source>
        <dbReference type="EnsemblPlants" id="Kaladp0055s0313.1.v1.1.CDS.1"/>
    </source>
</evidence>
<dbReference type="Gramene" id="Kaladp0055s0313.1.v1.1">
    <property type="protein sequence ID" value="Kaladp0055s0313.1.v1.1.CDS.1"/>
    <property type="gene ID" value="Kaladp0055s0313.v1.1"/>
</dbReference>
<feature type="transmembrane region" description="Helical" evidence="1">
    <location>
        <begin position="62"/>
        <end position="85"/>
    </location>
</feature>
<accession>A0A7N0ZYR4</accession>
<keyword evidence="1" id="KW-0812">Transmembrane</keyword>
<keyword evidence="1" id="KW-1133">Transmembrane helix</keyword>
<organism evidence="2 3">
    <name type="scientific">Kalanchoe fedtschenkoi</name>
    <name type="common">Lavender scallops</name>
    <name type="synonym">South American air plant</name>
    <dbReference type="NCBI Taxonomy" id="63787"/>
    <lineage>
        <taxon>Eukaryota</taxon>
        <taxon>Viridiplantae</taxon>
        <taxon>Streptophyta</taxon>
        <taxon>Embryophyta</taxon>
        <taxon>Tracheophyta</taxon>
        <taxon>Spermatophyta</taxon>
        <taxon>Magnoliopsida</taxon>
        <taxon>eudicotyledons</taxon>
        <taxon>Gunneridae</taxon>
        <taxon>Pentapetalae</taxon>
        <taxon>Saxifragales</taxon>
        <taxon>Crassulaceae</taxon>
        <taxon>Kalanchoe</taxon>
    </lineage>
</organism>
<evidence type="ECO:0000256" key="1">
    <source>
        <dbReference type="SAM" id="Phobius"/>
    </source>
</evidence>
<proteinExistence type="predicted"/>
<dbReference type="Proteomes" id="UP000594263">
    <property type="component" value="Unplaced"/>
</dbReference>
<dbReference type="AlphaFoldDB" id="A0A7N0ZYR4"/>
<feature type="transmembrane region" description="Helical" evidence="1">
    <location>
        <begin position="38"/>
        <end position="55"/>
    </location>
</feature>
<dbReference type="EnsemblPlants" id="Kaladp0055s0313.1.v1.1">
    <property type="protein sequence ID" value="Kaladp0055s0313.1.v1.1.CDS.1"/>
    <property type="gene ID" value="Kaladp0055s0313.v1.1"/>
</dbReference>
<name>A0A7N0ZYR4_KALFE</name>